<gene>
    <name evidence="1" type="ORF">ACJRO7_007581</name>
</gene>
<proteinExistence type="predicted"/>
<keyword evidence="2" id="KW-1185">Reference proteome</keyword>
<name>A0ABD3INY6_EUCGL</name>
<organism evidence="1 2">
    <name type="scientific">Eucalyptus globulus</name>
    <name type="common">Tasmanian blue gum</name>
    <dbReference type="NCBI Taxonomy" id="34317"/>
    <lineage>
        <taxon>Eukaryota</taxon>
        <taxon>Viridiplantae</taxon>
        <taxon>Streptophyta</taxon>
        <taxon>Embryophyta</taxon>
        <taxon>Tracheophyta</taxon>
        <taxon>Spermatophyta</taxon>
        <taxon>Magnoliopsida</taxon>
        <taxon>eudicotyledons</taxon>
        <taxon>Gunneridae</taxon>
        <taxon>Pentapetalae</taxon>
        <taxon>rosids</taxon>
        <taxon>malvids</taxon>
        <taxon>Myrtales</taxon>
        <taxon>Myrtaceae</taxon>
        <taxon>Myrtoideae</taxon>
        <taxon>Eucalypteae</taxon>
        <taxon>Eucalyptus</taxon>
    </lineage>
</organism>
<protein>
    <recommendedName>
        <fullName evidence="3">Secreted protein</fullName>
    </recommendedName>
</protein>
<comment type="caution">
    <text evidence="1">The sequence shown here is derived from an EMBL/GenBank/DDBJ whole genome shotgun (WGS) entry which is preliminary data.</text>
</comment>
<dbReference type="Proteomes" id="UP001634007">
    <property type="component" value="Unassembled WGS sequence"/>
</dbReference>
<evidence type="ECO:0000313" key="1">
    <source>
        <dbReference type="EMBL" id="KAL3715848.1"/>
    </source>
</evidence>
<accession>A0ABD3INY6</accession>
<sequence>MKIYPSILAAIFVSFLILDSTLLFCTAFSVNPEPKNTPRNIAPRRLMMFSACNRSSDSTVINSSELKGATTMEDQRAAKAVEANLRRVPQSAPNPTQNK</sequence>
<dbReference type="EMBL" id="JBJKBG010000011">
    <property type="protein sequence ID" value="KAL3715848.1"/>
    <property type="molecule type" value="Genomic_DNA"/>
</dbReference>
<evidence type="ECO:0000313" key="2">
    <source>
        <dbReference type="Proteomes" id="UP001634007"/>
    </source>
</evidence>
<reference evidence="1 2" key="1">
    <citation type="submission" date="2024-11" db="EMBL/GenBank/DDBJ databases">
        <title>Chromosome-level genome assembly of Eucalyptus globulus Labill. provides insights into its genome evolution.</title>
        <authorList>
            <person name="Li X."/>
        </authorList>
    </citation>
    <scope>NUCLEOTIDE SEQUENCE [LARGE SCALE GENOMIC DNA]</scope>
    <source>
        <strain evidence="1">CL2024</strain>
        <tissue evidence="1">Fresh tender leaves</tissue>
    </source>
</reference>
<evidence type="ECO:0008006" key="3">
    <source>
        <dbReference type="Google" id="ProtNLM"/>
    </source>
</evidence>
<dbReference type="AlphaFoldDB" id="A0ABD3INY6"/>